<evidence type="ECO:0000259" key="12">
    <source>
        <dbReference type="PROSITE" id="PS51721"/>
    </source>
</evidence>
<dbReference type="SUPFAM" id="SSF52540">
    <property type="entry name" value="P-loop containing nucleoside triphosphate hydrolases"/>
    <property type="match status" value="1"/>
</dbReference>
<keyword evidence="3 10" id="KW-0479">Metal-binding</keyword>
<evidence type="ECO:0000256" key="8">
    <source>
        <dbReference type="ARBA" id="ARBA00022884"/>
    </source>
</evidence>
<dbReference type="SUPFAM" id="SSF50249">
    <property type="entry name" value="Nucleic acid-binding proteins"/>
    <property type="match status" value="1"/>
</dbReference>
<feature type="binding site" evidence="10">
    <location>
        <position position="253"/>
    </location>
    <ligand>
        <name>Zn(2+)</name>
        <dbReference type="ChEBI" id="CHEBI:29105"/>
    </ligand>
</feature>
<reference evidence="13" key="1">
    <citation type="journal article" date="2021" name="PeerJ">
        <title>Extensive microbial diversity within the chicken gut microbiome revealed by metagenomics and culture.</title>
        <authorList>
            <person name="Gilroy R."/>
            <person name="Ravi A."/>
            <person name="Getino M."/>
            <person name="Pursley I."/>
            <person name="Horton D.L."/>
            <person name="Alikhan N.F."/>
            <person name="Baker D."/>
            <person name="Gharbi K."/>
            <person name="Hall N."/>
            <person name="Watson M."/>
            <person name="Adriaenssens E.M."/>
            <person name="Foster-Nyarko E."/>
            <person name="Jarju S."/>
            <person name="Secka A."/>
            <person name="Antonio M."/>
            <person name="Oren A."/>
            <person name="Chaudhuri R.R."/>
            <person name="La Ragione R."/>
            <person name="Hildebrand F."/>
            <person name="Pallen M.J."/>
        </authorList>
    </citation>
    <scope>NUCLEOTIDE SEQUENCE</scope>
    <source>
        <strain evidence="13">USAMLcec3-2134</strain>
    </source>
</reference>
<dbReference type="PROSITE" id="PS51721">
    <property type="entry name" value="G_CP"/>
    <property type="match status" value="1"/>
</dbReference>
<evidence type="ECO:0000259" key="11">
    <source>
        <dbReference type="PROSITE" id="PS50936"/>
    </source>
</evidence>
<comment type="similarity">
    <text evidence="10">Belongs to the TRAFAC class YlqF/YawG GTPase family. RsgA subfamily.</text>
</comment>
<evidence type="ECO:0000256" key="7">
    <source>
        <dbReference type="ARBA" id="ARBA00022833"/>
    </source>
</evidence>
<dbReference type="CDD" id="cd01854">
    <property type="entry name" value="YjeQ_EngC"/>
    <property type="match status" value="1"/>
</dbReference>
<dbReference type="NCBIfam" id="TIGR00157">
    <property type="entry name" value="ribosome small subunit-dependent GTPase A"/>
    <property type="match status" value="1"/>
</dbReference>
<evidence type="ECO:0000313" key="14">
    <source>
        <dbReference type="Proteomes" id="UP000886883"/>
    </source>
</evidence>
<dbReference type="PROSITE" id="PS50936">
    <property type="entry name" value="ENGC_GTPASE"/>
    <property type="match status" value="1"/>
</dbReference>
<comment type="caution">
    <text evidence="13">The sequence shown here is derived from an EMBL/GenBank/DDBJ whole genome shotgun (WGS) entry which is preliminary data.</text>
</comment>
<dbReference type="GO" id="GO:0003924">
    <property type="term" value="F:GTPase activity"/>
    <property type="evidence" value="ECO:0007669"/>
    <property type="project" value="UniProtKB-UniRule"/>
</dbReference>
<feature type="domain" description="EngC GTPase" evidence="11">
    <location>
        <begin position="73"/>
        <end position="220"/>
    </location>
</feature>
<feature type="binding site" evidence="10">
    <location>
        <begin position="113"/>
        <end position="116"/>
    </location>
    <ligand>
        <name>GTP</name>
        <dbReference type="ChEBI" id="CHEBI:37565"/>
    </ligand>
</feature>
<name>A0A9D2SD49_9FIRM</name>
<dbReference type="EMBL" id="DWXE01000012">
    <property type="protein sequence ID" value="HJB90623.1"/>
    <property type="molecule type" value="Genomic_DNA"/>
</dbReference>
<dbReference type="GO" id="GO:0005737">
    <property type="term" value="C:cytoplasm"/>
    <property type="evidence" value="ECO:0007669"/>
    <property type="project" value="UniProtKB-SubCell"/>
</dbReference>
<gene>
    <name evidence="10 13" type="primary">rsgA</name>
    <name evidence="13" type="ORF">H9763_04030</name>
</gene>
<evidence type="ECO:0000256" key="2">
    <source>
        <dbReference type="ARBA" id="ARBA00022517"/>
    </source>
</evidence>
<keyword evidence="7 10" id="KW-0862">Zinc</keyword>
<dbReference type="Pfam" id="PF16745">
    <property type="entry name" value="RsgA_N"/>
    <property type="match status" value="1"/>
</dbReference>
<dbReference type="CDD" id="cd04466">
    <property type="entry name" value="S1_YloQ_GTPase"/>
    <property type="match status" value="1"/>
</dbReference>
<dbReference type="PANTHER" id="PTHR32120">
    <property type="entry name" value="SMALL RIBOSOMAL SUBUNIT BIOGENESIS GTPASE RSGA"/>
    <property type="match status" value="1"/>
</dbReference>
<dbReference type="InterPro" id="IPR012340">
    <property type="entry name" value="NA-bd_OB-fold"/>
</dbReference>
<keyword evidence="4 10" id="KW-0699">rRNA-binding</keyword>
<dbReference type="PANTHER" id="PTHR32120:SF11">
    <property type="entry name" value="SMALL RIBOSOMAL SUBUNIT BIOGENESIS GTPASE RSGA 1, MITOCHONDRIAL-RELATED"/>
    <property type="match status" value="1"/>
</dbReference>
<feature type="binding site" evidence="10">
    <location>
        <begin position="164"/>
        <end position="172"/>
    </location>
    <ligand>
        <name>GTP</name>
        <dbReference type="ChEBI" id="CHEBI:37565"/>
    </ligand>
</feature>
<dbReference type="InterPro" id="IPR004881">
    <property type="entry name" value="Ribosome_biogen_GTPase_RsgA"/>
</dbReference>
<evidence type="ECO:0000256" key="1">
    <source>
        <dbReference type="ARBA" id="ARBA00022490"/>
    </source>
</evidence>
<feature type="domain" description="CP-type G" evidence="12">
    <location>
        <begin position="64"/>
        <end position="222"/>
    </location>
</feature>
<dbReference type="GO" id="GO:0042274">
    <property type="term" value="P:ribosomal small subunit biogenesis"/>
    <property type="evidence" value="ECO:0007669"/>
    <property type="project" value="UniProtKB-UniRule"/>
</dbReference>
<keyword evidence="2 10" id="KW-0690">Ribosome biogenesis</keyword>
<dbReference type="GO" id="GO:0019843">
    <property type="term" value="F:rRNA binding"/>
    <property type="evidence" value="ECO:0007669"/>
    <property type="project" value="UniProtKB-KW"/>
</dbReference>
<evidence type="ECO:0000313" key="13">
    <source>
        <dbReference type="EMBL" id="HJB90623.1"/>
    </source>
</evidence>
<dbReference type="Gene3D" id="1.10.40.50">
    <property type="entry name" value="Probable gtpase engc, domain 3"/>
    <property type="match status" value="1"/>
</dbReference>
<protein>
    <recommendedName>
        <fullName evidence="10">Small ribosomal subunit biogenesis GTPase RsgA</fullName>
        <ecNumber evidence="10">3.6.1.-</ecNumber>
    </recommendedName>
</protein>
<dbReference type="Gene3D" id="2.40.50.140">
    <property type="entry name" value="Nucleic acid-binding proteins"/>
    <property type="match status" value="1"/>
</dbReference>
<dbReference type="Gene3D" id="3.40.50.300">
    <property type="entry name" value="P-loop containing nucleotide triphosphate hydrolases"/>
    <property type="match status" value="1"/>
</dbReference>
<keyword evidence="5 10" id="KW-0547">Nucleotide-binding</keyword>
<feature type="binding site" evidence="10">
    <location>
        <position position="251"/>
    </location>
    <ligand>
        <name>Zn(2+)</name>
        <dbReference type="ChEBI" id="CHEBI:29105"/>
    </ligand>
</feature>
<comment type="subunit">
    <text evidence="10">Monomer. Associates with 30S ribosomal subunit, binds 16S rRNA.</text>
</comment>
<dbReference type="InterPro" id="IPR031944">
    <property type="entry name" value="RsgA_N"/>
</dbReference>
<reference evidence="13" key="2">
    <citation type="submission" date="2021-04" db="EMBL/GenBank/DDBJ databases">
        <authorList>
            <person name="Gilroy R."/>
        </authorList>
    </citation>
    <scope>NUCLEOTIDE SEQUENCE</scope>
    <source>
        <strain evidence="13">USAMLcec3-2134</strain>
    </source>
</reference>
<sequence>MTGKIIRGVGGFYYVHAGGRVYECRAKGIFRKDGIRPLPGDLAEIAVLDEAGGKGNLERILPRKNALIRPAVANVDQAMVIFAFDSPKPNFNLLDRFLVTMGKNGIEPVILFNKKDLAREGQQEEILRRYENAGYGMLFVSAKLEEELPAVRAALKGKTTTVAGPSGVGKSSLINRLQTEEFLQTGEVSEKIERGRHTTRHTQLLPVEEDTYILDTPGFSSIDLSGIRKEELGDLFPEIAVRADGCRFAGCSHLTEPDCAVKEALAEGKISRERYENYRLFYEELKNRREFR</sequence>
<keyword evidence="1 10" id="KW-0963">Cytoplasm</keyword>
<evidence type="ECO:0000256" key="4">
    <source>
        <dbReference type="ARBA" id="ARBA00022730"/>
    </source>
</evidence>
<accession>A0A9D2SD49</accession>
<dbReference type="GO" id="GO:0005525">
    <property type="term" value="F:GTP binding"/>
    <property type="evidence" value="ECO:0007669"/>
    <property type="project" value="UniProtKB-UniRule"/>
</dbReference>
<dbReference type="InterPro" id="IPR010914">
    <property type="entry name" value="RsgA_GTPase_dom"/>
</dbReference>
<proteinExistence type="inferred from homology"/>
<comment type="subcellular location">
    <subcellularLocation>
        <location evidence="10">Cytoplasm</location>
    </subcellularLocation>
</comment>
<dbReference type="HAMAP" id="MF_01820">
    <property type="entry name" value="GTPase_RsgA"/>
    <property type="match status" value="1"/>
</dbReference>
<comment type="cofactor">
    <cofactor evidence="10">
        <name>Zn(2+)</name>
        <dbReference type="ChEBI" id="CHEBI:29105"/>
    </cofactor>
    <text evidence="10">Binds 1 zinc ion per subunit.</text>
</comment>
<evidence type="ECO:0000256" key="5">
    <source>
        <dbReference type="ARBA" id="ARBA00022741"/>
    </source>
</evidence>
<dbReference type="EC" id="3.6.1.-" evidence="10"/>
<evidence type="ECO:0000256" key="3">
    <source>
        <dbReference type="ARBA" id="ARBA00022723"/>
    </source>
</evidence>
<feature type="binding site" evidence="10">
    <location>
        <position position="259"/>
    </location>
    <ligand>
        <name>Zn(2+)</name>
        <dbReference type="ChEBI" id="CHEBI:29105"/>
    </ligand>
</feature>
<evidence type="ECO:0000256" key="9">
    <source>
        <dbReference type="ARBA" id="ARBA00023134"/>
    </source>
</evidence>
<comment type="function">
    <text evidence="10">One of several proteins that assist in the late maturation steps of the functional core of the 30S ribosomal subunit. Helps release RbfA from mature subunits. May play a role in the assembly of ribosomal proteins into the subunit. Circularly permuted GTPase that catalyzes slow GTP hydrolysis, GTPase activity is stimulated by the 30S ribosomal subunit.</text>
</comment>
<evidence type="ECO:0000256" key="6">
    <source>
        <dbReference type="ARBA" id="ARBA00022801"/>
    </source>
</evidence>
<dbReference type="AlphaFoldDB" id="A0A9D2SD49"/>
<organism evidence="13 14">
    <name type="scientific">Candidatus Eisenbergiella merdigallinarum</name>
    <dbReference type="NCBI Taxonomy" id="2838552"/>
    <lineage>
        <taxon>Bacteria</taxon>
        <taxon>Bacillati</taxon>
        <taxon>Bacillota</taxon>
        <taxon>Clostridia</taxon>
        <taxon>Lachnospirales</taxon>
        <taxon>Lachnospiraceae</taxon>
        <taxon>Eisenbergiella</taxon>
    </lineage>
</organism>
<keyword evidence="9 10" id="KW-0342">GTP-binding</keyword>
<dbReference type="InterPro" id="IPR030378">
    <property type="entry name" value="G_CP_dom"/>
</dbReference>
<keyword evidence="8 10" id="KW-0694">RNA-binding</keyword>
<keyword evidence="6 10" id="KW-0378">Hydrolase</keyword>
<dbReference type="InterPro" id="IPR027417">
    <property type="entry name" value="P-loop_NTPase"/>
</dbReference>
<dbReference type="Proteomes" id="UP000886883">
    <property type="component" value="Unassembled WGS sequence"/>
</dbReference>
<dbReference type="Pfam" id="PF03193">
    <property type="entry name" value="RsgA_GTPase"/>
    <property type="match status" value="1"/>
</dbReference>
<feature type="binding site" evidence="10">
    <location>
        <position position="246"/>
    </location>
    <ligand>
        <name>Zn(2+)</name>
        <dbReference type="ChEBI" id="CHEBI:29105"/>
    </ligand>
</feature>
<evidence type="ECO:0000256" key="10">
    <source>
        <dbReference type="HAMAP-Rule" id="MF_01820"/>
    </source>
</evidence>
<dbReference type="GO" id="GO:0046872">
    <property type="term" value="F:metal ion binding"/>
    <property type="evidence" value="ECO:0007669"/>
    <property type="project" value="UniProtKB-KW"/>
</dbReference>